<dbReference type="EMBL" id="SPVF01000132">
    <property type="protein sequence ID" value="TFW20389.1"/>
    <property type="molecule type" value="Genomic_DNA"/>
</dbReference>
<evidence type="ECO:0000313" key="2">
    <source>
        <dbReference type="Proteomes" id="UP000298438"/>
    </source>
</evidence>
<dbReference type="AlphaFoldDB" id="A0A4Y9SCU5"/>
<comment type="caution">
    <text evidence="1">The sequence shown here is derived from an EMBL/GenBank/DDBJ whole genome shotgun (WGS) entry which is preliminary data.</text>
</comment>
<sequence>MKMLVVVDAHGHIIAAAHAAQDIEGPPRRSRALDPPPICGLGTLPGQRLELVELPEHLRALDAEHRLRAMLDHRLQAGSTTLDYTPRAAL</sequence>
<keyword evidence="2" id="KW-1185">Reference proteome</keyword>
<reference evidence="1 2" key="1">
    <citation type="submission" date="2019-03" db="EMBL/GenBank/DDBJ databases">
        <title>Draft Genome Sequence of Massilia arenosa sp. nov., a Novel Massilia Species Isolated from a Sandy-loam Maize Soil.</title>
        <authorList>
            <person name="Raths R."/>
            <person name="Peta V."/>
            <person name="Bucking H."/>
        </authorList>
    </citation>
    <scope>NUCLEOTIDE SEQUENCE [LARGE SCALE GENOMIC DNA]</scope>
    <source>
        <strain evidence="1 2">MC02</strain>
    </source>
</reference>
<dbReference type="Proteomes" id="UP000298438">
    <property type="component" value="Unassembled WGS sequence"/>
</dbReference>
<name>A0A4Y9SCU5_9BURK</name>
<dbReference type="OrthoDB" id="9993819at2"/>
<evidence type="ECO:0000313" key="1">
    <source>
        <dbReference type="EMBL" id="TFW20389.1"/>
    </source>
</evidence>
<gene>
    <name evidence="1" type="ORF">E4L96_10485</name>
</gene>
<protein>
    <submittedName>
        <fullName evidence="1">Uncharacterized protein</fullName>
    </submittedName>
</protein>
<accession>A0A4Y9SCU5</accession>
<dbReference type="RefSeq" id="WP_135207166.1">
    <property type="nucleotide sequence ID" value="NZ_SPVF01000132.1"/>
</dbReference>
<organism evidence="1 2">
    <name type="scientific">Zemynaea arenosa</name>
    <dbReference type="NCBI Taxonomy" id="2561931"/>
    <lineage>
        <taxon>Bacteria</taxon>
        <taxon>Pseudomonadati</taxon>
        <taxon>Pseudomonadota</taxon>
        <taxon>Betaproteobacteria</taxon>
        <taxon>Burkholderiales</taxon>
        <taxon>Oxalobacteraceae</taxon>
        <taxon>Telluria group</taxon>
        <taxon>Zemynaea</taxon>
    </lineage>
</organism>
<proteinExistence type="predicted"/>